<sequence>MPSSMNLFSRRKNSDEKALRAALAPQVNPYIYSASASSAPALNSLQQSAAGIQPPHSAPLPVHKTKHHSKAQPIVSGFAAEGAGLVFAPHLGRSKTSTFDNSPARGNAQAASRKPLIRSGSSGFGRRTKSFEQRLPVEPYPEFTGVPPPNDPRSHSISPALQQGSASRPEPLVSVNYSRAGSMRHRAPLSATGTSRVHPASYSPASSRSVYPASPPLSPESPLVSPGVDYEGSAANISGHGMEYNSETLPFVLGLGVSNSGGESEILQQPSHLSTVRNIPMAETEVAREARSRELAALTFEFEPQTFEAARGPNPEEQQLRQREFELVDAIKGKERELEFLRSNSHGYREQIAVMELVLAQKDAELENARVRIHELNEQRTRDRNTSMGVGISEMGVADIGRRLMEEIRRRERAEKLLAETITRAESNLQAVLMEEEKKKVEIRAAVRREERMRNEMQQKSRDDLEIILGEEEKRRADLNWLFGEKIEKIERLKKKDEEEFHKSTTVLRADKQRLERQVKDNALEIEQTRQSVCTQREANEELIEMTRKINTRLGEEKKRNRKLEEKINEITIDALNNVSGANREVVMLKNAVEDKDTKIKFFETELAAMKKEKNAMEEGCKSLGIELEEAYKTLLDHSEKVKALEQENIGVTERLEAYRKELDGRKQHADNAEQRTGAPELRDTVKIVELQKDIGLYKKDVRVYRKDVKKRDSQIKELKKGVAELESLLVSKTLETKVLQDALDGLINCREGSPSPNDSSGSESTTPFREEIIALEQKTRGYEKEYRAMYEDHEALKRKHDLFVSQQAMVITEIDKQLARALKEKDAVEAAASLQLKKMQHGFLQLSQTAVVGQLAGVGAVAVAKKYQEITLPSLPMGPEDSLPPKRSSFVPKRNGSKSKAGKRRGSLSGEKFRTDLSPVMEPGVKAKLVGEKEGSKEREREMSSAYEPPLGEEEIFEW</sequence>
<keyword evidence="4" id="KW-1185">Reference proteome</keyword>
<feature type="region of interest" description="Disordered" evidence="2">
    <location>
        <begin position="186"/>
        <end position="223"/>
    </location>
</feature>
<comment type="caution">
    <text evidence="3">The sequence shown here is derived from an EMBL/GenBank/DDBJ whole genome shotgun (WGS) entry which is preliminary data.</text>
</comment>
<gene>
    <name evidence="3" type="ORF">Q9L58_004744</name>
</gene>
<reference evidence="3 4" key="1">
    <citation type="submission" date="2024-02" db="EMBL/GenBank/DDBJ databases">
        <title>Discinaceae phylogenomics.</title>
        <authorList>
            <person name="Dirks A.C."/>
            <person name="James T.Y."/>
        </authorList>
    </citation>
    <scope>NUCLEOTIDE SEQUENCE [LARGE SCALE GENOMIC DNA]</scope>
    <source>
        <strain evidence="3 4">ACD0624</strain>
    </source>
</reference>
<dbReference type="EMBL" id="JBBBZM010000053">
    <property type="protein sequence ID" value="KAL0636287.1"/>
    <property type="molecule type" value="Genomic_DNA"/>
</dbReference>
<evidence type="ECO:0000256" key="2">
    <source>
        <dbReference type="SAM" id="MobiDB-lite"/>
    </source>
</evidence>
<proteinExistence type="predicted"/>
<evidence type="ECO:0000313" key="4">
    <source>
        <dbReference type="Proteomes" id="UP001447188"/>
    </source>
</evidence>
<feature type="region of interest" description="Disordered" evidence="2">
    <location>
        <begin position="96"/>
        <end position="170"/>
    </location>
</feature>
<feature type="compositionally biased region" description="Basic and acidic residues" evidence="2">
    <location>
        <begin position="930"/>
        <end position="944"/>
    </location>
</feature>
<feature type="coiled-coil region" evidence="1">
    <location>
        <begin position="512"/>
        <end position="676"/>
    </location>
</feature>
<dbReference type="Proteomes" id="UP001447188">
    <property type="component" value="Unassembled WGS sequence"/>
</dbReference>
<feature type="region of interest" description="Disordered" evidence="2">
    <location>
        <begin position="874"/>
        <end position="960"/>
    </location>
</feature>
<protein>
    <submittedName>
        <fullName evidence="3">Uncharacterized protein</fullName>
    </submittedName>
</protein>
<accession>A0ABR3GK24</accession>
<organism evidence="3 4">
    <name type="scientific">Discina gigas</name>
    <dbReference type="NCBI Taxonomy" id="1032678"/>
    <lineage>
        <taxon>Eukaryota</taxon>
        <taxon>Fungi</taxon>
        <taxon>Dikarya</taxon>
        <taxon>Ascomycota</taxon>
        <taxon>Pezizomycotina</taxon>
        <taxon>Pezizomycetes</taxon>
        <taxon>Pezizales</taxon>
        <taxon>Discinaceae</taxon>
        <taxon>Discina</taxon>
    </lineage>
</organism>
<feature type="coiled-coil region" evidence="1">
    <location>
        <begin position="331"/>
        <end position="386"/>
    </location>
</feature>
<name>A0ABR3GK24_9PEZI</name>
<evidence type="ECO:0000313" key="3">
    <source>
        <dbReference type="EMBL" id="KAL0636287.1"/>
    </source>
</evidence>
<evidence type="ECO:0000256" key="1">
    <source>
        <dbReference type="SAM" id="Coils"/>
    </source>
</evidence>
<feature type="coiled-coil region" evidence="1">
    <location>
        <begin position="433"/>
        <end position="463"/>
    </location>
</feature>
<feature type="region of interest" description="Disordered" evidence="2">
    <location>
        <begin position="750"/>
        <end position="769"/>
    </location>
</feature>
<keyword evidence="1" id="KW-0175">Coiled coil</keyword>
<feature type="compositionally biased region" description="Low complexity" evidence="2">
    <location>
        <begin position="752"/>
        <end position="765"/>
    </location>
</feature>
<feature type="compositionally biased region" description="Basic residues" evidence="2">
    <location>
        <begin position="896"/>
        <end position="907"/>
    </location>
</feature>
<feature type="compositionally biased region" description="Polar residues" evidence="2">
    <location>
        <begin position="155"/>
        <end position="166"/>
    </location>
</feature>